<dbReference type="Proteomes" id="UP000271603">
    <property type="component" value="Chromosome"/>
</dbReference>
<evidence type="ECO:0000313" key="3">
    <source>
        <dbReference type="Proteomes" id="UP000271603"/>
    </source>
</evidence>
<feature type="transmembrane region" description="Helical" evidence="1">
    <location>
        <begin position="12"/>
        <end position="36"/>
    </location>
</feature>
<keyword evidence="1" id="KW-1133">Transmembrane helix</keyword>
<feature type="transmembrane region" description="Helical" evidence="1">
    <location>
        <begin position="130"/>
        <end position="150"/>
    </location>
</feature>
<protein>
    <submittedName>
        <fullName evidence="2">Uncharacterized protein</fullName>
    </submittedName>
</protein>
<dbReference type="EMBL" id="LR134155">
    <property type="protein sequence ID" value="VEA70587.1"/>
    <property type="molecule type" value="Genomic_DNA"/>
</dbReference>
<proteinExistence type="predicted"/>
<feature type="transmembrane region" description="Helical" evidence="1">
    <location>
        <begin position="105"/>
        <end position="123"/>
    </location>
</feature>
<feature type="transmembrane region" description="Helical" evidence="1">
    <location>
        <begin position="57"/>
        <end position="85"/>
    </location>
</feature>
<keyword evidence="1" id="KW-0472">Membrane</keyword>
<name>A0A447QKM3_SERRU</name>
<dbReference type="AlphaFoldDB" id="A0A447QKM3"/>
<gene>
    <name evidence="2" type="ORF">NCTC9419_02094</name>
</gene>
<organism evidence="2 3">
    <name type="scientific">Serratia rubidaea</name>
    <name type="common">Serratia marinorubra</name>
    <dbReference type="NCBI Taxonomy" id="61652"/>
    <lineage>
        <taxon>Bacteria</taxon>
        <taxon>Pseudomonadati</taxon>
        <taxon>Pseudomonadota</taxon>
        <taxon>Gammaproteobacteria</taxon>
        <taxon>Enterobacterales</taxon>
        <taxon>Yersiniaceae</taxon>
        <taxon>Serratia</taxon>
    </lineage>
</organism>
<evidence type="ECO:0000313" key="2">
    <source>
        <dbReference type="EMBL" id="VEA70587.1"/>
    </source>
</evidence>
<reference evidence="2 3" key="1">
    <citation type="submission" date="2018-12" db="EMBL/GenBank/DDBJ databases">
        <authorList>
            <consortium name="Pathogen Informatics"/>
        </authorList>
    </citation>
    <scope>NUCLEOTIDE SEQUENCE [LARGE SCALE GENOMIC DNA]</scope>
    <source>
        <strain evidence="2 3">NCTC9419</strain>
    </source>
</reference>
<feature type="transmembrane region" description="Helical" evidence="1">
    <location>
        <begin position="162"/>
        <end position="182"/>
    </location>
</feature>
<dbReference type="STRING" id="61652.AXX16_0830"/>
<evidence type="ECO:0000256" key="1">
    <source>
        <dbReference type="SAM" id="Phobius"/>
    </source>
</evidence>
<sequence length="283" mass="31762">MPLSKVVSHLKLFTSLLAASTLLVSIIGIGVMLLYLCVEGIGISSLSLKESMTFIIVAVLFSFIMVVGLVYGAYATVAPMTFLAYLVTKFWGRELVRHKLVQGKITLFLSLILLLFFVAILCLPGDSQRSWPVVYFLCIGLIFNMLFLFHNREGEHPLYQRIGAMFFVSCGLMLIAPIPKALSNYPMMMLGYRSWPSDAILMDAEHQKRIQGYAALVGVPVKTCRVGEDRYVSDDITLVWDSAQDGKQFIRFKQDDTFLFPLQGGQPLEKIKKGKRQLCRDAV</sequence>
<accession>A0A447QKM3</accession>
<keyword evidence="1" id="KW-0812">Transmembrane</keyword>